<dbReference type="GO" id="GO:0044550">
    <property type="term" value="P:secondary metabolite biosynthetic process"/>
    <property type="evidence" value="ECO:0007669"/>
    <property type="project" value="TreeGrafter"/>
</dbReference>
<proteinExistence type="predicted"/>
<dbReference type="GO" id="GO:0005737">
    <property type="term" value="C:cytoplasm"/>
    <property type="evidence" value="ECO:0007669"/>
    <property type="project" value="TreeGrafter"/>
</dbReference>
<dbReference type="InterPro" id="IPR000873">
    <property type="entry name" value="AMP-dep_synth/lig_dom"/>
</dbReference>
<dbReference type="GO" id="GO:0031177">
    <property type="term" value="F:phosphopantetheine binding"/>
    <property type="evidence" value="ECO:0007669"/>
    <property type="project" value="TreeGrafter"/>
</dbReference>
<name>A0A2J6PGM4_9HELO</name>
<protein>
    <submittedName>
        <fullName evidence="4">Acetyl-CoA synthetase-like protein</fullName>
    </submittedName>
</protein>
<keyword evidence="5" id="KW-1185">Reference proteome</keyword>
<evidence type="ECO:0000259" key="3">
    <source>
        <dbReference type="Pfam" id="PF00501"/>
    </source>
</evidence>
<sequence length="220" mass="24538">MPGPPVTSLAYVMFTSGSSGQPKGVTIENRGVIRLAKQADITSKVNKRYWHRPRRRHRLQRLNVGHVQSDLEWRDNATLPDSARLCDRFLPESIRIARFSPALLEQYLAESPSMFERLKVFISADVFNAYGPTENTGFSTYFLIAEVDTLLDTIPQRLIPAGVLGELVAAGDHLASGYLDPIMANKDSFIHVSNREGQSILAYHTVDIIVRFGKARGNAL</sequence>
<dbReference type="Proteomes" id="UP000235672">
    <property type="component" value="Unassembled WGS sequence"/>
</dbReference>
<dbReference type="Gene3D" id="3.40.50.12780">
    <property type="entry name" value="N-terminal domain of ligase-like"/>
    <property type="match status" value="2"/>
</dbReference>
<accession>A0A2J6PGM4</accession>
<dbReference type="STRING" id="1745343.A0A2J6PGM4"/>
<reference evidence="4 5" key="1">
    <citation type="submission" date="2016-05" db="EMBL/GenBank/DDBJ databases">
        <title>A degradative enzymes factory behind the ericoid mycorrhizal symbiosis.</title>
        <authorList>
            <consortium name="DOE Joint Genome Institute"/>
            <person name="Martino E."/>
            <person name="Morin E."/>
            <person name="Grelet G."/>
            <person name="Kuo A."/>
            <person name="Kohler A."/>
            <person name="Daghino S."/>
            <person name="Barry K."/>
            <person name="Choi C."/>
            <person name="Cichocki N."/>
            <person name="Clum A."/>
            <person name="Copeland A."/>
            <person name="Hainaut M."/>
            <person name="Haridas S."/>
            <person name="Labutti K."/>
            <person name="Lindquist E."/>
            <person name="Lipzen A."/>
            <person name="Khouja H.-R."/>
            <person name="Murat C."/>
            <person name="Ohm R."/>
            <person name="Olson A."/>
            <person name="Spatafora J."/>
            <person name="Veneault-Fourrey C."/>
            <person name="Henrissat B."/>
            <person name="Grigoriev I."/>
            <person name="Martin F."/>
            <person name="Perotto S."/>
        </authorList>
    </citation>
    <scope>NUCLEOTIDE SEQUENCE [LARGE SCALE GENOMIC DNA]</scope>
    <source>
        <strain evidence="4 5">UAMH 7357</strain>
    </source>
</reference>
<evidence type="ECO:0000313" key="5">
    <source>
        <dbReference type="Proteomes" id="UP000235672"/>
    </source>
</evidence>
<dbReference type="PANTHER" id="PTHR45527">
    <property type="entry name" value="NONRIBOSOMAL PEPTIDE SYNTHETASE"/>
    <property type="match status" value="1"/>
</dbReference>
<dbReference type="PANTHER" id="PTHR45527:SF1">
    <property type="entry name" value="FATTY ACID SYNTHASE"/>
    <property type="match status" value="1"/>
</dbReference>
<dbReference type="GO" id="GO:0043041">
    <property type="term" value="P:amino acid activation for nonribosomal peptide biosynthetic process"/>
    <property type="evidence" value="ECO:0007669"/>
    <property type="project" value="TreeGrafter"/>
</dbReference>
<dbReference type="InterPro" id="IPR042099">
    <property type="entry name" value="ANL_N_sf"/>
</dbReference>
<dbReference type="AlphaFoldDB" id="A0A2J6PGM4"/>
<dbReference type="EMBL" id="KZ613535">
    <property type="protein sequence ID" value="PMD13174.1"/>
    <property type="molecule type" value="Genomic_DNA"/>
</dbReference>
<organism evidence="4 5">
    <name type="scientific">Hyaloscypha hepaticicola</name>
    <dbReference type="NCBI Taxonomy" id="2082293"/>
    <lineage>
        <taxon>Eukaryota</taxon>
        <taxon>Fungi</taxon>
        <taxon>Dikarya</taxon>
        <taxon>Ascomycota</taxon>
        <taxon>Pezizomycotina</taxon>
        <taxon>Leotiomycetes</taxon>
        <taxon>Helotiales</taxon>
        <taxon>Hyaloscyphaceae</taxon>
        <taxon>Hyaloscypha</taxon>
    </lineage>
</organism>
<evidence type="ECO:0000313" key="4">
    <source>
        <dbReference type="EMBL" id="PMD13174.1"/>
    </source>
</evidence>
<feature type="domain" description="AMP-dependent synthetase/ligase" evidence="3">
    <location>
        <begin position="7"/>
        <end position="45"/>
    </location>
</feature>
<dbReference type="OrthoDB" id="408177at2759"/>
<keyword evidence="2" id="KW-0597">Phosphoprotein</keyword>
<keyword evidence="1" id="KW-0596">Phosphopantetheine</keyword>
<evidence type="ECO:0000256" key="2">
    <source>
        <dbReference type="ARBA" id="ARBA00022553"/>
    </source>
</evidence>
<evidence type="ECO:0000256" key="1">
    <source>
        <dbReference type="ARBA" id="ARBA00022450"/>
    </source>
</evidence>
<dbReference type="SUPFAM" id="SSF56801">
    <property type="entry name" value="Acetyl-CoA synthetase-like"/>
    <property type="match status" value="1"/>
</dbReference>
<dbReference type="InterPro" id="IPR020845">
    <property type="entry name" value="AMP-binding_CS"/>
</dbReference>
<dbReference type="Pfam" id="PF00501">
    <property type="entry name" value="AMP-binding"/>
    <property type="match status" value="1"/>
</dbReference>
<gene>
    <name evidence="4" type="ORF">NA56DRAFT_712352</name>
</gene>
<dbReference type="PROSITE" id="PS00455">
    <property type="entry name" value="AMP_BINDING"/>
    <property type="match status" value="1"/>
</dbReference>